<feature type="region of interest" description="Disordered" evidence="1">
    <location>
        <begin position="475"/>
        <end position="531"/>
    </location>
</feature>
<feature type="region of interest" description="Disordered" evidence="1">
    <location>
        <begin position="278"/>
        <end position="406"/>
    </location>
</feature>
<sequence length="892" mass="96041">MAVRVRVVADPSIGVSDLEQVLTTFLDEHDVGGKKANLFEYLRPPTGCHWKSSPNPGYLARISKLLMHYCQLAPNGVLPAKKHKQAIQAVDCQRSLNQTKKSPEDFSDMLDDWVRMSLSHCRSLRSCETAKARCFRRADTAQVAALEEVLNLLTGVEEVTASTGSGSPGHGVLVAAATPTSSPPSRHPSTTDLDAEIAGPSIDPAAIFQKVLAKCDVDEEGLVEAKLASPAKKAEAKISATSASSPPPKSKGLFLHALLGGSTFDPAEQELLMELDEKSVQTEKPAPKPKKKAKAKAQPAKSQGTGCKGCKDATKPQNATKKSKATAGEDATKPKNETKKSKARAGEDATDLKNEAKKSKRAGEDATDLKNEAEAGEDEGDSLQKKAVGEKPAGAGRKRNFADHEIDLTTLRKRLTSRAYHKAYNLAIKEGKDDAEGKKCAKLASAKASAEFEKDYKSKKEAARSLAERLNGVFVRYPTPPASPKEEPSSGMNDTEQKIPDATADEDHGADSGAGCKDEAKSTEVISGPRDSILEEQEEGFRLFVLLFDRGNCHTIKWQFNGNFQLAAATMGKSSNLARGKSSLALPVEKKGKQAPKAKGKPVPKAKAKQATTAKKKPAAASSEAEAPPTMNATIDSLKAGVDETPRDKGKAQKYAKERENLPDYVKVLIEEESRKSGNARNFKSQAINKLYIRQSDGSLKLNLQAAFDDAVRDGDIYQTESKKGGKCFWAFTKYRVASEEGKQQDHRLQSSKAVGTAVAAELLQAFQSVGWKMPKASAENMVQGSGLSDAAKKLLDQAIGSVEKLTKESSGIIKMKVDLPAEMSSALKLGHAKCTAYSNTLGQLRELTLMPDGSEPSKQSLDKLFMEVALHVQSLNHKIEDAKAHVRAKSK</sequence>
<keyword evidence="3" id="KW-1185">Reference proteome</keyword>
<dbReference type="Proteomes" id="UP000186817">
    <property type="component" value="Unassembled WGS sequence"/>
</dbReference>
<protein>
    <submittedName>
        <fullName evidence="2">Uncharacterized protein</fullName>
    </submittedName>
</protein>
<evidence type="ECO:0000256" key="1">
    <source>
        <dbReference type="SAM" id="MobiDB-lite"/>
    </source>
</evidence>
<evidence type="ECO:0000313" key="2">
    <source>
        <dbReference type="EMBL" id="OLP88124.1"/>
    </source>
</evidence>
<feature type="region of interest" description="Disordered" evidence="1">
    <location>
        <begin position="583"/>
        <end position="632"/>
    </location>
</feature>
<feature type="compositionally biased region" description="Basic and acidic residues" evidence="1">
    <location>
        <begin position="495"/>
        <end position="522"/>
    </location>
</feature>
<comment type="caution">
    <text evidence="2">The sequence shown here is derived from an EMBL/GenBank/DDBJ whole genome shotgun (WGS) entry which is preliminary data.</text>
</comment>
<feature type="compositionally biased region" description="Basic residues" evidence="1">
    <location>
        <begin position="593"/>
        <end position="618"/>
    </location>
</feature>
<accession>A0A1Q9CYX6</accession>
<feature type="compositionally biased region" description="Basic and acidic residues" evidence="1">
    <location>
        <begin position="330"/>
        <end position="373"/>
    </location>
</feature>
<proteinExistence type="predicted"/>
<organism evidence="2 3">
    <name type="scientific">Symbiodinium microadriaticum</name>
    <name type="common">Dinoflagellate</name>
    <name type="synonym">Zooxanthella microadriatica</name>
    <dbReference type="NCBI Taxonomy" id="2951"/>
    <lineage>
        <taxon>Eukaryota</taxon>
        <taxon>Sar</taxon>
        <taxon>Alveolata</taxon>
        <taxon>Dinophyceae</taxon>
        <taxon>Suessiales</taxon>
        <taxon>Symbiodiniaceae</taxon>
        <taxon>Symbiodinium</taxon>
    </lineage>
</organism>
<dbReference type="OrthoDB" id="421042at2759"/>
<gene>
    <name evidence="2" type="ORF">AK812_SmicGene30599</name>
</gene>
<feature type="region of interest" description="Disordered" evidence="1">
    <location>
        <begin position="177"/>
        <end position="196"/>
    </location>
</feature>
<feature type="compositionally biased region" description="Low complexity" evidence="1">
    <location>
        <begin position="619"/>
        <end position="629"/>
    </location>
</feature>
<dbReference type="EMBL" id="LSRX01000828">
    <property type="protein sequence ID" value="OLP88124.1"/>
    <property type="molecule type" value="Genomic_DNA"/>
</dbReference>
<dbReference type="AlphaFoldDB" id="A0A1Q9CYX6"/>
<feature type="region of interest" description="Disordered" evidence="1">
    <location>
        <begin position="227"/>
        <end position="250"/>
    </location>
</feature>
<reference evidence="2 3" key="1">
    <citation type="submission" date="2016-02" db="EMBL/GenBank/DDBJ databases">
        <title>Genome analysis of coral dinoflagellate symbionts highlights evolutionary adaptations to a symbiotic lifestyle.</title>
        <authorList>
            <person name="Aranda M."/>
            <person name="Li Y."/>
            <person name="Liew Y.J."/>
            <person name="Baumgarten S."/>
            <person name="Simakov O."/>
            <person name="Wilson M."/>
            <person name="Piel J."/>
            <person name="Ashoor H."/>
            <person name="Bougouffa S."/>
            <person name="Bajic V.B."/>
            <person name="Ryu T."/>
            <person name="Ravasi T."/>
            <person name="Bayer T."/>
            <person name="Micklem G."/>
            <person name="Kim H."/>
            <person name="Bhak J."/>
            <person name="Lajeunesse T.C."/>
            <person name="Voolstra C.R."/>
        </authorList>
    </citation>
    <scope>NUCLEOTIDE SEQUENCE [LARGE SCALE GENOMIC DNA]</scope>
    <source>
        <strain evidence="2 3">CCMP2467</strain>
    </source>
</reference>
<name>A0A1Q9CYX6_SYMMI</name>
<evidence type="ECO:0000313" key="3">
    <source>
        <dbReference type="Proteomes" id="UP000186817"/>
    </source>
</evidence>